<gene>
    <name evidence="4" type="ORF">CLO192961_LOCUS93136</name>
</gene>
<evidence type="ECO:0000259" key="3">
    <source>
        <dbReference type="PROSITE" id="PS50048"/>
    </source>
</evidence>
<dbReference type="PANTHER" id="PTHR37534:SF39">
    <property type="entry name" value="TRANSCRIPTION FACTOR DOMAIN-CONTAINING PROTEIN"/>
    <property type="match status" value="1"/>
</dbReference>
<dbReference type="InterPro" id="IPR036864">
    <property type="entry name" value="Zn2-C6_fun-type_DNA-bd_sf"/>
</dbReference>
<keyword evidence="5" id="KW-1185">Reference proteome</keyword>
<evidence type="ECO:0000313" key="4">
    <source>
        <dbReference type="EMBL" id="VUC22726.1"/>
    </source>
</evidence>
<dbReference type="Pfam" id="PF11951">
    <property type="entry name" value="Fungal_trans_2"/>
    <property type="match status" value="1"/>
</dbReference>
<comment type="caution">
    <text evidence="4">The sequence shown here is derived from an EMBL/GenBank/DDBJ whole genome shotgun (WGS) entry which is preliminary data.</text>
</comment>
<feature type="domain" description="Zn(2)-C6 fungal-type" evidence="3">
    <location>
        <begin position="7"/>
        <end position="35"/>
    </location>
</feature>
<dbReference type="PANTHER" id="PTHR37534">
    <property type="entry name" value="TRANSCRIPTIONAL ACTIVATOR PROTEIN UGA3"/>
    <property type="match status" value="1"/>
</dbReference>
<accession>A0ABY6TX35</accession>
<dbReference type="SMART" id="SM00066">
    <property type="entry name" value="GAL4"/>
    <property type="match status" value="1"/>
</dbReference>
<comment type="subcellular location">
    <subcellularLocation>
        <location evidence="1">Nucleus</location>
    </subcellularLocation>
</comment>
<name>A0ABY6TX35_BIOOC</name>
<dbReference type="InterPro" id="IPR021858">
    <property type="entry name" value="Fun_TF"/>
</dbReference>
<proteinExistence type="predicted"/>
<dbReference type="SUPFAM" id="SSF57701">
    <property type="entry name" value="Zn2/Cys6 DNA-binding domain"/>
    <property type="match status" value="1"/>
</dbReference>
<organism evidence="4 5">
    <name type="scientific">Bionectria ochroleuca</name>
    <name type="common">Gliocladium roseum</name>
    <dbReference type="NCBI Taxonomy" id="29856"/>
    <lineage>
        <taxon>Eukaryota</taxon>
        <taxon>Fungi</taxon>
        <taxon>Dikarya</taxon>
        <taxon>Ascomycota</taxon>
        <taxon>Pezizomycotina</taxon>
        <taxon>Sordariomycetes</taxon>
        <taxon>Hypocreomycetidae</taxon>
        <taxon>Hypocreales</taxon>
        <taxon>Bionectriaceae</taxon>
        <taxon>Clonostachys</taxon>
    </lineage>
</organism>
<protein>
    <recommendedName>
        <fullName evidence="3">Zn(2)-C6 fungal-type domain-containing protein</fullName>
    </recommendedName>
</protein>
<sequence>MTNQKKSCWTCKARKIKCDRGVPTCQRCVRSGLECQGYAPRLSWPRDNDRKRTLTVDLPTRAALRRGSKVRFINTTAKDVELYRHLAYLTLQQPQFLVRPTPSLLKKPQFVVRNMDLVHYFHADAHLSLVAFSPNTSDIRDALIRMAFASDTDSGRALLYALLAVSALRRSGFHEETLQFKVAALHALSKSSGIASLGTTESVQHVAACMLLGAFEILLPSDSSGEWIWYIRGAMDIIRETQLTKAGTEADINILLDWTYYHYSLSTFTISHWRNKAVILDSSPNPTICEPVGGQDTLVAIDKQLFRSPNPTHEILNLLAEACDTLLSRSDPRSQEDSYKEHLKQLEQRIESIPVTPDMAADGAELSGLIKLYKLSTLIYVIRAGQTTWESTTRLDNLVNRAFAIPVKQPGCYHFFPLFIVACEARTDEQRGAVLDLIARTEGYTFMRSMKMLKAGIEAIWVQRDLHADSDLLMNYMDLMNVVISSNTTLPSFV</sequence>
<keyword evidence="2" id="KW-0539">Nucleus</keyword>
<dbReference type="PROSITE" id="PS50048">
    <property type="entry name" value="ZN2_CY6_FUNGAL_2"/>
    <property type="match status" value="1"/>
</dbReference>
<dbReference type="Gene3D" id="4.10.240.10">
    <property type="entry name" value="Zn(2)-C6 fungal-type DNA-binding domain"/>
    <property type="match status" value="1"/>
</dbReference>
<dbReference type="Pfam" id="PF00172">
    <property type="entry name" value="Zn_clus"/>
    <property type="match status" value="1"/>
</dbReference>
<evidence type="ECO:0000313" key="5">
    <source>
        <dbReference type="Proteomes" id="UP000766486"/>
    </source>
</evidence>
<dbReference type="EMBL" id="CABFNS010000679">
    <property type="protein sequence ID" value="VUC22726.1"/>
    <property type="molecule type" value="Genomic_DNA"/>
</dbReference>
<evidence type="ECO:0000256" key="2">
    <source>
        <dbReference type="ARBA" id="ARBA00023242"/>
    </source>
</evidence>
<dbReference type="Proteomes" id="UP000766486">
    <property type="component" value="Unassembled WGS sequence"/>
</dbReference>
<dbReference type="CDD" id="cd00067">
    <property type="entry name" value="GAL4"/>
    <property type="match status" value="1"/>
</dbReference>
<reference evidence="4 5" key="1">
    <citation type="submission" date="2019-06" db="EMBL/GenBank/DDBJ databases">
        <authorList>
            <person name="Broberg M."/>
        </authorList>
    </citation>
    <scope>NUCLEOTIDE SEQUENCE [LARGE SCALE GENOMIC DNA]</scope>
</reference>
<dbReference type="PROSITE" id="PS00463">
    <property type="entry name" value="ZN2_CY6_FUNGAL_1"/>
    <property type="match status" value="1"/>
</dbReference>
<evidence type="ECO:0000256" key="1">
    <source>
        <dbReference type="ARBA" id="ARBA00004123"/>
    </source>
</evidence>
<dbReference type="InterPro" id="IPR001138">
    <property type="entry name" value="Zn2Cys6_DnaBD"/>
</dbReference>